<evidence type="ECO:0000256" key="3">
    <source>
        <dbReference type="ARBA" id="ARBA00022692"/>
    </source>
</evidence>
<keyword evidence="2" id="KW-1003">Cell membrane</keyword>
<dbReference type="RefSeq" id="WP_130965855.1">
    <property type="nucleotide sequence ID" value="NZ_SIXI01000001.1"/>
</dbReference>
<gene>
    <name evidence="8" type="ORF">EYS42_00130</name>
</gene>
<keyword evidence="3 6" id="KW-0812">Transmembrane</keyword>
<dbReference type="OrthoDB" id="196472at2"/>
<evidence type="ECO:0000256" key="1">
    <source>
        <dbReference type="ARBA" id="ARBA00004651"/>
    </source>
</evidence>
<organism evidence="8 9">
    <name type="scientific">Aquabacterium lacunae</name>
    <dbReference type="NCBI Taxonomy" id="2528630"/>
    <lineage>
        <taxon>Bacteria</taxon>
        <taxon>Pseudomonadati</taxon>
        <taxon>Pseudomonadota</taxon>
        <taxon>Betaproteobacteria</taxon>
        <taxon>Burkholderiales</taxon>
        <taxon>Aquabacterium</taxon>
    </lineage>
</organism>
<comment type="caution">
    <text evidence="8">The sequence shown here is derived from an EMBL/GenBank/DDBJ whole genome shotgun (WGS) entry which is preliminary data.</text>
</comment>
<dbReference type="PANTHER" id="PTHR30485">
    <property type="entry name" value="NI/FE-HYDROGENASE 1 B-TYPE CYTOCHROME SUBUNIT"/>
    <property type="match status" value="1"/>
</dbReference>
<evidence type="ECO:0000259" key="7">
    <source>
        <dbReference type="Pfam" id="PF01292"/>
    </source>
</evidence>
<feature type="transmembrane region" description="Helical" evidence="6">
    <location>
        <begin position="135"/>
        <end position="153"/>
    </location>
</feature>
<dbReference type="SUPFAM" id="SSF81342">
    <property type="entry name" value="Transmembrane di-heme cytochromes"/>
    <property type="match status" value="1"/>
</dbReference>
<evidence type="ECO:0000256" key="4">
    <source>
        <dbReference type="ARBA" id="ARBA00022989"/>
    </source>
</evidence>
<evidence type="ECO:0000256" key="2">
    <source>
        <dbReference type="ARBA" id="ARBA00022475"/>
    </source>
</evidence>
<dbReference type="GO" id="GO:0005886">
    <property type="term" value="C:plasma membrane"/>
    <property type="evidence" value="ECO:0007669"/>
    <property type="project" value="UniProtKB-SubCell"/>
</dbReference>
<dbReference type="InterPro" id="IPR051542">
    <property type="entry name" value="Hydrogenase_cytochrome"/>
</dbReference>
<dbReference type="GO" id="GO:0020037">
    <property type="term" value="F:heme binding"/>
    <property type="evidence" value="ECO:0007669"/>
    <property type="project" value="TreeGrafter"/>
</dbReference>
<dbReference type="Pfam" id="PF01292">
    <property type="entry name" value="Ni_hydr_CYTB"/>
    <property type="match status" value="1"/>
</dbReference>
<keyword evidence="5 6" id="KW-0472">Membrane</keyword>
<dbReference type="AlphaFoldDB" id="A0A4Q9H4Q4"/>
<dbReference type="InterPro" id="IPR016174">
    <property type="entry name" value="Di-haem_cyt_TM"/>
</dbReference>
<protein>
    <recommendedName>
        <fullName evidence="7">Cytochrome b561 bacterial/Ni-hydrogenase domain-containing protein</fullName>
    </recommendedName>
</protein>
<name>A0A4Q9H4Q4_9BURK</name>
<keyword evidence="9" id="KW-1185">Reference proteome</keyword>
<dbReference type="GO" id="GO:0022904">
    <property type="term" value="P:respiratory electron transport chain"/>
    <property type="evidence" value="ECO:0007669"/>
    <property type="project" value="InterPro"/>
</dbReference>
<dbReference type="Gene3D" id="1.20.950.20">
    <property type="entry name" value="Transmembrane di-heme cytochromes, Chain C"/>
    <property type="match status" value="1"/>
</dbReference>
<keyword evidence="4 6" id="KW-1133">Transmembrane helix</keyword>
<evidence type="ECO:0000313" key="8">
    <source>
        <dbReference type="EMBL" id="TBO33905.1"/>
    </source>
</evidence>
<comment type="subcellular location">
    <subcellularLocation>
        <location evidence="1">Cell membrane</location>
        <topology evidence="1">Multi-pass membrane protein</topology>
    </subcellularLocation>
</comment>
<dbReference type="Proteomes" id="UP000292120">
    <property type="component" value="Unassembled WGS sequence"/>
</dbReference>
<dbReference type="InterPro" id="IPR011577">
    <property type="entry name" value="Cyt_b561_bac/Ni-Hgenase"/>
</dbReference>
<dbReference type="PANTHER" id="PTHR30485:SF2">
    <property type="entry name" value="BLL0597 PROTEIN"/>
    <property type="match status" value="1"/>
</dbReference>
<dbReference type="GO" id="GO:0009055">
    <property type="term" value="F:electron transfer activity"/>
    <property type="evidence" value="ECO:0007669"/>
    <property type="project" value="InterPro"/>
</dbReference>
<reference evidence="8 9" key="1">
    <citation type="submission" date="2019-02" db="EMBL/GenBank/DDBJ databases">
        <title>Aquabacterium sp. strain KMB7.</title>
        <authorList>
            <person name="Chen W.-M."/>
        </authorList>
    </citation>
    <scope>NUCLEOTIDE SEQUENCE [LARGE SCALE GENOMIC DNA]</scope>
    <source>
        <strain evidence="8 9">KMB7</strain>
    </source>
</reference>
<sequence length="168" mass="18879">MAWDRLVRSTHWAVALLVAFNLLNEEGARWHRWAGYTVALLVLARLAWGLLLAPRHSPARLSAWWPRPSQVLLHVRLLLAGDRQAHGVGHNPLGACMVLAFWSVLLGLGLSGWMMQQDAWWGAEWLEDGHELLASTLWALVPLHVAGAMLEGWRVRRNLVVAMVKGRP</sequence>
<accession>A0A4Q9H4Q4</accession>
<feature type="transmembrane region" description="Helical" evidence="6">
    <location>
        <begin position="93"/>
        <end position="115"/>
    </location>
</feature>
<evidence type="ECO:0000256" key="6">
    <source>
        <dbReference type="SAM" id="Phobius"/>
    </source>
</evidence>
<proteinExistence type="predicted"/>
<dbReference type="EMBL" id="SIXI01000001">
    <property type="protein sequence ID" value="TBO33905.1"/>
    <property type="molecule type" value="Genomic_DNA"/>
</dbReference>
<evidence type="ECO:0000313" key="9">
    <source>
        <dbReference type="Proteomes" id="UP000292120"/>
    </source>
</evidence>
<evidence type="ECO:0000256" key="5">
    <source>
        <dbReference type="ARBA" id="ARBA00023136"/>
    </source>
</evidence>
<feature type="domain" description="Cytochrome b561 bacterial/Ni-hydrogenase" evidence="7">
    <location>
        <begin position="3"/>
        <end position="166"/>
    </location>
</feature>